<evidence type="ECO:0000256" key="12">
    <source>
        <dbReference type="RuleBase" id="RU003784"/>
    </source>
</evidence>
<dbReference type="RefSeq" id="WP_182800986.1">
    <property type="nucleotide sequence ID" value="NZ_CP060007.1"/>
</dbReference>
<sequence length="310" mass="35761">MNKTVILIAGPTAVGKTAVAIQLAKYFHTEIISADSRQCFKEITIGVAKPTVEELKEVKHYFINSHSIHETVTAASFEKYALHAVDEIFQQHDLAVMVGGTGLYIKAFCEGMDEIPATGEALRNELQQNYQQHGIEWLQQQLQQYDPLFASKGEMQNPQRMLRALEVVQSTGESILAFRKGEKQQRSFNIIKMGLDLPREELYNRINHRVDVMMEEGLLKEAKEVYPLRHLNALQTVGYRELFDHFDGNCSLEKAIDKIKQNSRHYAKRQLTWFRRDEAMKWFHPSQMQEITEYISQQIKNGQSTDDARL</sequence>
<evidence type="ECO:0000313" key="15">
    <source>
        <dbReference type="Proteomes" id="UP000515344"/>
    </source>
</evidence>
<dbReference type="EMBL" id="CP060007">
    <property type="protein sequence ID" value="QNA42720.1"/>
    <property type="molecule type" value="Genomic_DNA"/>
</dbReference>
<gene>
    <name evidence="10 14" type="primary">miaA</name>
    <name evidence="14" type="ORF">H4075_11470</name>
</gene>
<dbReference type="InterPro" id="IPR018022">
    <property type="entry name" value="IPT"/>
</dbReference>
<comment type="caution">
    <text evidence="10">Lacks conserved residue(s) required for the propagation of feature annotation.</text>
</comment>
<feature type="region of interest" description="Interaction with substrate tRNA" evidence="10">
    <location>
        <begin position="159"/>
        <end position="163"/>
    </location>
</feature>
<dbReference type="InterPro" id="IPR039657">
    <property type="entry name" value="Dimethylallyltransferase"/>
</dbReference>
<reference evidence="15" key="1">
    <citation type="submission" date="2020-08" db="EMBL/GenBank/DDBJ databases">
        <title>Lacibacter sp. S13-6-6 genome sequencing.</title>
        <authorList>
            <person name="Jin L."/>
        </authorList>
    </citation>
    <scope>NUCLEOTIDE SEQUENCE [LARGE SCALE GENOMIC DNA]</scope>
    <source>
        <strain evidence="15">S13-6-6</strain>
    </source>
</reference>
<dbReference type="GO" id="GO:0052381">
    <property type="term" value="F:tRNA dimethylallyltransferase activity"/>
    <property type="evidence" value="ECO:0007669"/>
    <property type="project" value="UniProtKB-UniRule"/>
</dbReference>
<organism evidence="14 15">
    <name type="scientific">Lacibacter sediminis</name>
    <dbReference type="NCBI Taxonomy" id="2760713"/>
    <lineage>
        <taxon>Bacteria</taxon>
        <taxon>Pseudomonadati</taxon>
        <taxon>Bacteroidota</taxon>
        <taxon>Chitinophagia</taxon>
        <taxon>Chitinophagales</taxon>
        <taxon>Chitinophagaceae</taxon>
        <taxon>Lacibacter</taxon>
    </lineage>
</organism>
<evidence type="ECO:0000256" key="7">
    <source>
        <dbReference type="ARBA" id="ARBA00022840"/>
    </source>
</evidence>
<feature type="site" description="Interaction with substrate tRNA" evidence="10">
    <location>
        <position position="101"/>
    </location>
</feature>
<evidence type="ECO:0000256" key="13">
    <source>
        <dbReference type="RuleBase" id="RU003785"/>
    </source>
</evidence>
<dbReference type="GO" id="GO:0005524">
    <property type="term" value="F:ATP binding"/>
    <property type="evidence" value="ECO:0007669"/>
    <property type="project" value="UniProtKB-UniRule"/>
</dbReference>
<dbReference type="PANTHER" id="PTHR11088:SF60">
    <property type="entry name" value="TRNA DIMETHYLALLYLTRANSFERASE"/>
    <property type="match status" value="1"/>
</dbReference>
<keyword evidence="7 10" id="KW-0067">ATP-binding</keyword>
<name>A0A7G5XB67_9BACT</name>
<dbReference type="Gene3D" id="1.10.20.140">
    <property type="match status" value="1"/>
</dbReference>
<dbReference type="GO" id="GO:0006400">
    <property type="term" value="P:tRNA modification"/>
    <property type="evidence" value="ECO:0007669"/>
    <property type="project" value="TreeGrafter"/>
</dbReference>
<keyword evidence="8 10" id="KW-0460">Magnesium</keyword>
<dbReference type="Proteomes" id="UP000515344">
    <property type="component" value="Chromosome"/>
</dbReference>
<dbReference type="NCBIfam" id="TIGR00174">
    <property type="entry name" value="miaA"/>
    <property type="match status" value="1"/>
</dbReference>
<comment type="cofactor">
    <cofactor evidence="1 10">
        <name>Mg(2+)</name>
        <dbReference type="ChEBI" id="CHEBI:18420"/>
    </cofactor>
</comment>
<protein>
    <recommendedName>
        <fullName evidence="10">tRNA dimethylallyltransferase</fullName>
        <ecNumber evidence="10">2.5.1.75</ecNumber>
    </recommendedName>
    <alternativeName>
        <fullName evidence="10">Dimethylallyl diphosphate:tRNA dimethylallyltransferase</fullName>
        <shortName evidence="10">DMAPP:tRNA dimethylallyltransferase</shortName>
        <shortName evidence="10">DMATase</shortName>
    </alternativeName>
    <alternativeName>
        <fullName evidence="10">Isopentenyl-diphosphate:tRNA isopentenyltransferase</fullName>
        <shortName evidence="10">IPP transferase</shortName>
        <shortName evidence="10">IPPT</shortName>
        <shortName evidence="10">IPTase</shortName>
    </alternativeName>
</protein>
<evidence type="ECO:0000256" key="9">
    <source>
        <dbReference type="ARBA" id="ARBA00049563"/>
    </source>
</evidence>
<comment type="catalytic activity">
    <reaction evidence="9 10 11">
        <text>adenosine(37) in tRNA + dimethylallyl diphosphate = N(6)-dimethylallyladenosine(37) in tRNA + diphosphate</text>
        <dbReference type="Rhea" id="RHEA:26482"/>
        <dbReference type="Rhea" id="RHEA-COMP:10162"/>
        <dbReference type="Rhea" id="RHEA-COMP:10375"/>
        <dbReference type="ChEBI" id="CHEBI:33019"/>
        <dbReference type="ChEBI" id="CHEBI:57623"/>
        <dbReference type="ChEBI" id="CHEBI:74411"/>
        <dbReference type="ChEBI" id="CHEBI:74415"/>
        <dbReference type="EC" id="2.5.1.75"/>
    </reaction>
</comment>
<evidence type="ECO:0000313" key="14">
    <source>
        <dbReference type="EMBL" id="QNA42720.1"/>
    </source>
</evidence>
<comment type="function">
    <text evidence="2 10 12">Catalyzes the transfer of a dimethylallyl group onto the adenine at position 37 in tRNAs that read codons beginning with uridine, leading to the formation of N6-(dimethylallyl)adenosine (i(6)A).</text>
</comment>
<dbReference type="EC" id="2.5.1.75" evidence="10"/>
<evidence type="ECO:0000256" key="1">
    <source>
        <dbReference type="ARBA" id="ARBA00001946"/>
    </source>
</evidence>
<evidence type="ECO:0000256" key="2">
    <source>
        <dbReference type="ARBA" id="ARBA00003213"/>
    </source>
</evidence>
<keyword evidence="4 10" id="KW-0808">Transferase</keyword>
<feature type="binding site" evidence="10">
    <location>
        <begin position="10"/>
        <end position="17"/>
    </location>
    <ligand>
        <name>ATP</name>
        <dbReference type="ChEBI" id="CHEBI:30616"/>
    </ligand>
</feature>
<dbReference type="Pfam" id="PF01715">
    <property type="entry name" value="IPPT"/>
    <property type="match status" value="1"/>
</dbReference>
<dbReference type="InterPro" id="IPR027417">
    <property type="entry name" value="P-loop_NTPase"/>
</dbReference>
<evidence type="ECO:0000256" key="11">
    <source>
        <dbReference type="RuleBase" id="RU003783"/>
    </source>
</evidence>
<dbReference type="PANTHER" id="PTHR11088">
    <property type="entry name" value="TRNA DIMETHYLALLYLTRANSFERASE"/>
    <property type="match status" value="1"/>
</dbReference>
<dbReference type="SUPFAM" id="SSF52540">
    <property type="entry name" value="P-loop containing nucleoside triphosphate hydrolases"/>
    <property type="match status" value="2"/>
</dbReference>
<comment type="subunit">
    <text evidence="10">Monomer.</text>
</comment>
<dbReference type="HAMAP" id="MF_00185">
    <property type="entry name" value="IPP_trans"/>
    <property type="match status" value="1"/>
</dbReference>
<feature type="binding site" evidence="10">
    <location>
        <begin position="12"/>
        <end position="17"/>
    </location>
    <ligand>
        <name>substrate</name>
    </ligand>
</feature>
<evidence type="ECO:0000256" key="4">
    <source>
        <dbReference type="ARBA" id="ARBA00022679"/>
    </source>
</evidence>
<dbReference type="KEGG" id="lacs:H4075_11470"/>
<keyword evidence="6 10" id="KW-0547">Nucleotide-binding</keyword>
<feature type="region of interest" description="Interaction with substrate tRNA" evidence="10">
    <location>
        <begin position="35"/>
        <end position="38"/>
    </location>
</feature>
<evidence type="ECO:0000256" key="10">
    <source>
        <dbReference type="HAMAP-Rule" id="MF_00185"/>
    </source>
</evidence>
<evidence type="ECO:0000256" key="8">
    <source>
        <dbReference type="ARBA" id="ARBA00022842"/>
    </source>
</evidence>
<keyword evidence="5 10" id="KW-0819">tRNA processing</keyword>
<feature type="site" description="Interaction with substrate tRNA" evidence="10">
    <location>
        <position position="123"/>
    </location>
</feature>
<proteinExistence type="inferred from homology"/>
<evidence type="ECO:0000256" key="6">
    <source>
        <dbReference type="ARBA" id="ARBA00022741"/>
    </source>
</evidence>
<dbReference type="Gene3D" id="3.40.50.300">
    <property type="entry name" value="P-loop containing nucleotide triphosphate hydrolases"/>
    <property type="match status" value="1"/>
</dbReference>
<accession>A0A7G5XB67</accession>
<evidence type="ECO:0000256" key="3">
    <source>
        <dbReference type="ARBA" id="ARBA00005842"/>
    </source>
</evidence>
<keyword evidence="15" id="KW-1185">Reference proteome</keyword>
<dbReference type="AlphaFoldDB" id="A0A7G5XB67"/>
<comment type="similarity">
    <text evidence="3 10 13">Belongs to the IPP transferase family.</text>
</comment>
<evidence type="ECO:0000256" key="5">
    <source>
        <dbReference type="ARBA" id="ARBA00022694"/>
    </source>
</evidence>